<evidence type="ECO:0000256" key="2">
    <source>
        <dbReference type="ARBA" id="ARBA00023015"/>
    </source>
</evidence>
<evidence type="ECO:0000256" key="5">
    <source>
        <dbReference type="PROSITE-ProRule" id="PRU00169"/>
    </source>
</evidence>
<dbReference type="Proteomes" id="UP001236569">
    <property type="component" value="Unassembled WGS sequence"/>
</dbReference>
<evidence type="ECO:0000256" key="4">
    <source>
        <dbReference type="ARBA" id="ARBA00023163"/>
    </source>
</evidence>
<reference evidence="8 9" key="1">
    <citation type="submission" date="2023-05" db="EMBL/GenBank/DDBJ databases">
        <title>Novel species of genus Flectobacillus isolated from stream in China.</title>
        <authorList>
            <person name="Lu H."/>
        </authorList>
    </citation>
    <scope>NUCLEOTIDE SEQUENCE [LARGE SCALE GENOMIC DNA]</scope>
    <source>
        <strain evidence="8 9">DC10W</strain>
    </source>
</reference>
<keyword evidence="9" id="KW-1185">Reference proteome</keyword>
<feature type="domain" description="HTH luxR-type" evidence="6">
    <location>
        <begin position="149"/>
        <end position="214"/>
    </location>
</feature>
<keyword evidence="4" id="KW-0804">Transcription</keyword>
<dbReference type="InterPro" id="IPR000792">
    <property type="entry name" value="Tscrpt_reg_LuxR_C"/>
</dbReference>
<dbReference type="SMART" id="SM00421">
    <property type="entry name" value="HTH_LUXR"/>
    <property type="match status" value="1"/>
</dbReference>
<evidence type="ECO:0000256" key="1">
    <source>
        <dbReference type="ARBA" id="ARBA00022553"/>
    </source>
</evidence>
<dbReference type="SUPFAM" id="SSF52172">
    <property type="entry name" value="CheY-like"/>
    <property type="match status" value="1"/>
</dbReference>
<name>A0ABT6YKH4_9BACT</name>
<dbReference type="EMBL" id="JASHID010000004">
    <property type="protein sequence ID" value="MDI9864092.1"/>
    <property type="molecule type" value="Genomic_DNA"/>
</dbReference>
<evidence type="ECO:0000259" key="6">
    <source>
        <dbReference type="PROSITE" id="PS50043"/>
    </source>
</evidence>
<dbReference type="InterPro" id="IPR001789">
    <property type="entry name" value="Sig_transdc_resp-reg_receiver"/>
</dbReference>
<dbReference type="SMART" id="SM00448">
    <property type="entry name" value="REC"/>
    <property type="match status" value="1"/>
</dbReference>
<comment type="caution">
    <text evidence="8">The sequence shown here is derived from an EMBL/GenBank/DDBJ whole genome shotgun (WGS) entry which is preliminary data.</text>
</comment>
<dbReference type="Pfam" id="PF00072">
    <property type="entry name" value="Response_reg"/>
    <property type="match status" value="1"/>
</dbReference>
<protein>
    <submittedName>
        <fullName evidence="8">Response regulator transcription factor</fullName>
    </submittedName>
</protein>
<keyword evidence="1 5" id="KW-0597">Phosphoprotein</keyword>
<dbReference type="RefSeq" id="WP_283326571.1">
    <property type="nucleotide sequence ID" value="NZ_JASHIC010000007.1"/>
</dbReference>
<sequence length="218" mass="24456">MAIVKILIADDHPLVAESLGMLLDMQDNIEVLGTVNNGWQALSFVENSQPDIIIADLQMPLLNGINMTIRLREKYPKIKVILLTMSEEATDIREGLQAGIYAYIMKSAERPELLKAIQVVSSGQKYFSEKIAKKLAEIPNPENPSGYSTLDDEVPLTPRELEIMRLVLQNNSSIEISEKLFLALNTVHTHRRNLMKKIGVNNSIGLMQWAIKHGLIEP</sequence>
<evidence type="ECO:0000313" key="9">
    <source>
        <dbReference type="Proteomes" id="UP001236569"/>
    </source>
</evidence>
<proteinExistence type="predicted"/>
<dbReference type="SUPFAM" id="SSF46894">
    <property type="entry name" value="C-terminal effector domain of the bipartite response regulators"/>
    <property type="match status" value="1"/>
</dbReference>
<feature type="modified residue" description="4-aspartylphosphate" evidence="5">
    <location>
        <position position="56"/>
    </location>
</feature>
<dbReference type="PROSITE" id="PS50043">
    <property type="entry name" value="HTH_LUXR_2"/>
    <property type="match status" value="1"/>
</dbReference>
<evidence type="ECO:0000259" key="7">
    <source>
        <dbReference type="PROSITE" id="PS50110"/>
    </source>
</evidence>
<dbReference type="PANTHER" id="PTHR43214:SF41">
    <property type="entry name" value="NITRATE_NITRITE RESPONSE REGULATOR PROTEIN NARP"/>
    <property type="match status" value="1"/>
</dbReference>
<dbReference type="CDD" id="cd06170">
    <property type="entry name" value="LuxR_C_like"/>
    <property type="match status" value="1"/>
</dbReference>
<keyword evidence="3" id="KW-0238">DNA-binding</keyword>
<feature type="domain" description="Response regulatory" evidence="7">
    <location>
        <begin position="5"/>
        <end position="121"/>
    </location>
</feature>
<evidence type="ECO:0000256" key="3">
    <source>
        <dbReference type="ARBA" id="ARBA00023125"/>
    </source>
</evidence>
<dbReference type="InterPro" id="IPR011006">
    <property type="entry name" value="CheY-like_superfamily"/>
</dbReference>
<dbReference type="InterPro" id="IPR039420">
    <property type="entry name" value="WalR-like"/>
</dbReference>
<organism evidence="8 9">
    <name type="scientific">Flectobacillus longus</name>
    <dbReference type="NCBI Taxonomy" id="2984207"/>
    <lineage>
        <taxon>Bacteria</taxon>
        <taxon>Pseudomonadati</taxon>
        <taxon>Bacteroidota</taxon>
        <taxon>Cytophagia</taxon>
        <taxon>Cytophagales</taxon>
        <taxon>Flectobacillaceae</taxon>
        <taxon>Flectobacillus</taxon>
    </lineage>
</organism>
<dbReference type="PRINTS" id="PR00038">
    <property type="entry name" value="HTHLUXR"/>
</dbReference>
<dbReference type="Pfam" id="PF00196">
    <property type="entry name" value="GerE"/>
    <property type="match status" value="1"/>
</dbReference>
<dbReference type="CDD" id="cd17535">
    <property type="entry name" value="REC_NarL-like"/>
    <property type="match status" value="1"/>
</dbReference>
<dbReference type="PANTHER" id="PTHR43214">
    <property type="entry name" value="TWO-COMPONENT RESPONSE REGULATOR"/>
    <property type="match status" value="1"/>
</dbReference>
<dbReference type="Gene3D" id="3.40.50.2300">
    <property type="match status" value="1"/>
</dbReference>
<gene>
    <name evidence="8" type="ORF">QM480_07145</name>
</gene>
<dbReference type="InterPro" id="IPR016032">
    <property type="entry name" value="Sig_transdc_resp-reg_C-effctor"/>
</dbReference>
<keyword evidence="2" id="KW-0805">Transcription regulation</keyword>
<evidence type="ECO:0000313" key="8">
    <source>
        <dbReference type="EMBL" id="MDI9864092.1"/>
    </source>
</evidence>
<dbReference type="PROSITE" id="PS50110">
    <property type="entry name" value="RESPONSE_REGULATORY"/>
    <property type="match status" value="1"/>
</dbReference>
<accession>A0ABT6YKH4</accession>
<dbReference type="InterPro" id="IPR058245">
    <property type="entry name" value="NreC/VraR/RcsB-like_REC"/>
</dbReference>